<dbReference type="Pfam" id="PF08668">
    <property type="entry name" value="HDOD"/>
    <property type="match status" value="1"/>
</dbReference>
<dbReference type="InterPro" id="IPR013976">
    <property type="entry name" value="HDOD"/>
</dbReference>
<dbReference type="EMBL" id="CP154858">
    <property type="protein sequence ID" value="XDT73827.1"/>
    <property type="molecule type" value="Genomic_DNA"/>
</dbReference>
<sequence>MSAELIQKIRTDIIEAIKADRLVLPTLPEVALRIKETAEDPEASVAELASIISSDAAMTARIIRVCNSPLFRGSREITSLNMAVSRLGMEYAANLAIGLAMEQMFQATTDMIDRRMREIWQTSTEVAGMANVLAQRYTRLKPDQATLAGLVHYIGALPVLAYIEENSIAINNVILDNLIDTLHPAIGVRILRTWDFPEEIQIVPKAHLDFKRERPEADYADVVMVAKLQRVAGTDHRWTKLDWNEISAFRRLGIDPNEVQGEAEDLTAEMEAAMALLNG</sequence>
<dbReference type="InterPro" id="IPR052340">
    <property type="entry name" value="RNase_Y/CdgJ"/>
</dbReference>
<feature type="domain" description="HDOD" evidence="1">
    <location>
        <begin position="24"/>
        <end position="210"/>
    </location>
</feature>
<gene>
    <name evidence="2" type="ORF">AAIA72_07625</name>
</gene>
<name>A0AB39V0P5_9GAMM</name>
<dbReference type="AlphaFoldDB" id="A0AB39V0P5"/>
<dbReference type="SUPFAM" id="SSF109604">
    <property type="entry name" value="HD-domain/PDEase-like"/>
    <property type="match status" value="1"/>
</dbReference>
<dbReference type="PANTHER" id="PTHR33525:SF3">
    <property type="entry name" value="RIBONUCLEASE Y"/>
    <property type="match status" value="1"/>
</dbReference>
<dbReference type="RefSeq" id="WP_369602806.1">
    <property type="nucleotide sequence ID" value="NZ_CP154858.1"/>
</dbReference>
<protein>
    <submittedName>
        <fullName evidence="2">HDOD domain-containing protein</fullName>
    </submittedName>
</protein>
<reference evidence="2" key="1">
    <citation type="submission" date="2024-05" db="EMBL/GenBank/DDBJ databases">
        <title>Genome sequencing of novel strain.</title>
        <authorList>
            <person name="Ganbat D."/>
            <person name="Ganbat S."/>
            <person name="Lee S.-J."/>
        </authorList>
    </citation>
    <scope>NUCLEOTIDE SEQUENCE</scope>
    <source>
        <strain evidence="2">SMD15-11</strain>
    </source>
</reference>
<evidence type="ECO:0000313" key="2">
    <source>
        <dbReference type="EMBL" id="XDT73827.1"/>
    </source>
</evidence>
<dbReference type="PANTHER" id="PTHR33525">
    <property type="match status" value="1"/>
</dbReference>
<dbReference type="KEGG" id="tcd:AAIA72_07625"/>
<organism evidence="2">
    <name type="scientific">Thermohahella caldifontis</name>
    <dbReference type="NCBI Taxonomy" id="3142973"/>
    <lineage>
        <taxon>Bacteria</taxon>
        <taxon>Pseudomonadati</taxon>
        <taxon>Pseudomonadota</taxon>
        <taxon>Gammaproteobacteria</taxon>
        <taxon>Oceanospirillales</taxon>
        <taxon>Hahellaceae</taxon>
        <taxon>Thermohahella</taxon>
    </lineage>
</organism>
<dbReference type="Gene3D" id="1.10.3210.10">
    <property type="entry name" value="Hypothetical protein af1432"/>
    <property type="match status" value="1"/>
</dbReference>
<accession>A0AB39V0P5</accession>
<proteinExistence type="predicted"/>
<dbReference type="PROSITE" id="PS51833">
    <property type="entry name" value="HDOD"/>
    <property type="match status" value="1"/>
</dbReference>
<evidence type="ECO:0000259" key="1">
    <source>
        <dbReference type="PROSITE" id="PS51833"/>
    </source>
</evidence>